<proteinExistence type="predicted"/>
<organism evidence="2">
    <name type="scientific">Actinomyces succiniciruminis</name>
    <dbReference type="NCBI Taxonomy" id="1522002"/>
    <lineage>
        <taxon>Bacteria</taxon>
        <taxon>Bacillati</taxon>
        <taxon>Actinomycetota</taxon>
        <taxon>Actinomycetes</taxon>
        <taxon>Actinomycetales</taxon>
        <taxon>Actinomycetaceae</taxon>
        <taxon>Actinomyces</taxon>
    </lineage>
</organism>
<gene>
    <name evidence="2" type="ORF">AAM4_1532</name>
</gene>
<evidence type="ECO:0000313" key="2">
    <source>
        <dbReference type="EMBL" id="CED91364.1"/>
    </source>
</evidence>
<dbReference type="EMBL" id="LK995501">
    <property type="protein sequence ID" value="CED91364.1"/>
    <property type="molecule type" value="Genomic_DNA"/>
</dbReference>
<reference evidence="2" key="1">
    <citation type="submission" date="2014-07" db="EMBL/GenBank/DDBJ databases">
        <authorList>
            <person name="Zhang J.E."/>
            <person name="Yang H."/>
            <person name="Guo J."/>
            <person name="Deng Z."/>
            <person name="Luo H."/>
            <person name="Luo M."/>
            <person name="Zhao B."/>
        </authorList>
    </citation>
    <scope>NUCLEOTIDE SEQUENCE</scope>
    <source>
        <strain evidence="2">AM4</strain>
    </source>
</reference>
<protein>
    <submittedName>
        <fullName evidence="2">Uncharacterized protein</fullName>
    </submittedName>
</protein>
<dbReference type="AlphaFoldDB" id="A0A1L7RPT1"/>
<dbReference type="Gene3D" id="1.20.5.4090">
    <property type="match status" value="1"/>
</dbReference>
<sequence length="96" mass="10995">MSTSANEPEVPLGAGPDSAARDCEEEIRQLRATLHKMKHEMAELSMRNEELEKELRRANRVISGAWEQIDVLRHSSSWRVTAPVRAFKTRLRGVLR</sequence>
<evidence type="ECO:0000256" key="1">
    <source>
        <dbReference type="SAM" id="MobiDB-lite"/>
    </source>
</evidence>
<name>A0A1L7RPT1_9ACTO</name>
<dbReference type="RefSeq" id="WP_210580217.1">
    <property type="nucleotide sequence ID" value="NZ_LK995501.1"/>
</dbReference>
<accession>A0A1L7RPT1</accession>
<feature type="region of interest" description="Disordered" evidence="1">
    <location>
        <begin position="1"/>
        <end position="21"/>
    </location>
</feature>